<keyword evidence="2 4" id="KW-0328">Glycosyltransferase</keyword>
<keyword evidence="7" id="KW-1185">Reference proteome</keyword>
<evidence type="ECO:0000256" key="5">
    <source>
        <dbReference type="RuleBase" id="RU362057"/>
    </source>
</evidence>
<keyword evidence="3 4" id="KW-0808">Transferase</keyword>
<dbReference type="InterPro" id="IPR035595">
    <property type="entry name" value="UDP_glycos_trans_CS"/>
</dbReference>
<dbReference type="EC" id="2.4.1.-" evidence="5"/>
<sequence>MSDDVVHVVVLPSAGMGHLTPFLRLSALLLHQHCKVTLIIPQPTVTLSESQLLSRFHSTFPQVNQLHFQLPPPTSNEGDPLFQRVEAIRASGPILSTLLSSISSPPLSVVVSDIFMISTLVPITHTLSLPNYVLFTSSATMFAFFSHCSTLSASSDAVEIPGISPIPRSSIPPVFLVPDSKSVLRNIFMEDSPKVTKLHGFLINTFEALEQQALEALNAGKVVSEMPPVFSVGPFAPCEFEKEGQWGNGKPLRWLDDQDSGSVVYVSFGSRTALGRDQIREIGEGLMRSGCRFLWVVKDKIVDREEEEGKLEDVLGVELVERMREKGMVMKEWVYQSGILGHRAVGGFVSHCGWNSVMEAAWNGVPILGWPQHGDQKLNAEVVERSGWGIWNKNWGWIGERIVKAEEIGKAINAMMNNESLKVKAAQVKEVGRKATSVDGDCEVTLHKIIEEWKNVENKGR</sequence>
<gene>
    <name evidence="6" type="ORF">RIF29_26362</name>
</gene>
<evidence type="ECO:0000313" key="7">
    <source>
        <dbReference type="Proteomes" id="UP001372338"/>
    </source>
</evidence>
<proteinExistence type="inferred from homology"/>
<dbReference type="PANTHER" id="PTHR48048">
    <property type="entry name" value="GLYCOSYLTRANSFERASE"/>
    <property type="match status" value="1"/>
</dbReference>
<dbReference type="InterPro" id="IPR050481">
    <property type="entry name" value="UDP-glycosyltransf_plant"/>
</dbReference>
<name>A0AAN9EQ11_CROPI</name>
<dbReference type="PANTHER" id="PTHR48048:SF76">
    <property type="entry name" value="UDP-GLYCOSYLTRANSFERASE 708D1-LIKE"/>
    <property type="match status" value="1"/>
</dbReference>
<accession>A0AAN9EQ11</accession>
<dbReference type="Proteomes" id="UP001372338">
    <property type="component" value="Unassembled WGS sequence"/>
</dbReference>
<evidence type="ECO:0000256" key="3">
    <source>
        <dbReference type="ARBA" id="ARBA00022679"/>
    </source>
</evidence>
<dbReference type="Pfam" id="PF00201">
    <property type="entry name" value="UDPGT"/>
    <property type="match status" value="1"/>
</dbReference>
<dbReference type="AlphaFoldDB" id="A0AAN9EQ11"/>
<dbReference type="InterPro" id="IPR002213">
    <property type="entry name" value="UDP_glucos_trans"/>
</dbReference>
<dbReference type="CDD" id="cd03784">
    <property type="entry name" value="GT1_Gtf-like"/>
    <property type="match status" value="1"/>
</dbReference>
<dbReference type="Gene3D" id="3.40.50.2000">
    <property type="entry name" value="Glycogen Phosphorylase B"/>
    <property type="match status" value="2"/>
</dbReference>
<protein>
    <recommendedName>
        <fullName evidence="5">Glycosyltransferase</fullName>
        <ecNumber evidence="5">2.4.1.-</ecNumber>
    </recommendedName>
</protein>
<evidence type="ECO:0000256" key="4">
    <source>
        <dbReference type="RuleBase" id="RU003718"/>
    </source>
</evidence>
<comment type="caution">
    <text evidence="6">The sequence shown here is derived from an EMBL/GenBank/DDBJ whole genome shotgun (WGS) entry which is preliminary data.</text>
</comment>
<evidence type="ECO:0000313" key="6">
    <source>
        <dbReference type="EMBL" id="KAK7260371.1"/>
    </source>
</evidence>
<organism evidence="6 7">
    <name type="scientific">Crotalaria pallida</name>
    <name type="common">Smooth rattlebox</name>
    <name type="synonym">Crotalaria striata</name>
    <dbReference type="NCBI Taxonomy" id="3830"/>
    <lineage>
        <taxon>Eukaryota</taxon>
        <taxon>Viridiplantae</taxon>
        <taxon>Streptophyta</taxon>
        <taxon>Embryophyta</taxon>
        <taxon>Tracheophyta</taxon>
        <taxon>Spermatophyta</taxon>
        <taxon>Magnoliopsida</taxon>
        <taxon>eudicotyledons</taxon>
        <taxon>Gunneridae</taxon>
        <taxon>Pentapetalae</taxon>
        <taxon>rosids</taxon>
        <taxon>fabids</taxon>
        <taxon>Fabales</taxon>
        <taxon>Fabaceae</taxon>
        <taxon>Papilionoideae</taxon>
        <taxon>50 kb inversion clade</taxon>
        <taxon>genistoids sensu lato</taxon>
        <taxon>core genistoids</taxon>
        <taxon>Crotalarieae</taxon>
        <taxon>Crotalaria</taxon>
    </lineage>
</organism>
<reference evidence="6 7" key="1">
    <citation type="submission" date="2024-01" db="EMBL/GenBank/DDBJ databases">
        <title>The genomes of 5 underutilized Papilionoideae crops provide insights into root nodulation and disease resistanc.</title>
        <authorList>
            <person name="Yuan L."/>
        </authorList>
    </citation>
    <scope>NUCLEOTIDE SEQUENCE [LARGE SCALE GENOMIC DNA]</scope>
    <source>
        <strain evidence="6">ZHUSHIDOU_FW_LH</strain>
        <tissue evidence="6">Leaf</tissue>
    </source>
</reference>
<dbReference type="FunFam" id="3.40.50.2000:FF:000056">
    <property type="entry name" value="Glycosyltransferase"/>
    <property type="match status" value="1"/>
</dbReference>
<dbReference type="EMBL" id="JAYWIO010000005">
    <property type="protein sequence ID" value="KAK7260371.1"/>
    <property type="molecule type" value="Genomic_DNA"/>
</dbReference>
<dbReference type="GO" id="GO:0035251">
    <property type="term" value="F:UDP-glucosyltransferase activity"/>
    <property type="evidence" value="ECO:0007669"/>
    <property type="project" value="InterPro"/>
</dbReference>
<evidence type="ECO:0000256" key="1">
    <source>
        <dbReference type="ARBA" id="ARBA00009995"/>
    </source>
</evidence>
<dbReference type="SUPFAM" id="SSF53756">
    <property type="entry name" value="UDP-Glycosyltransferase/glycogen phosphorylase"/>
    <property type="match status" value="1"/>
</dbReference>
<evidence type="ECO:0000256" key="2">
    <source>
        <dbReference type="ARBA" id="ARBA00022676"/>
    </source>
</evidence>
<dbReference type="PROSITE" id="PS00375">
    <property type="entry name" value="UDPGT"/>
    <property type="match status" value="1"/>
</dbReference>
<comment type="similarity">
    <text evidence="1 4">Belongs to the UDP-glycosyltransferase family.</text>
</comment>